<accession>A0A972JGQ2</accession>
<keyword evidence="2" id="KW-1185">Reference proteome</keyword>
<name>A0A972JGQ2_9FLAO</name>
<dbReference type="EMBL" id="JAAMPU010000108">
    <property type="protein sequence ID" value="NMH29279.1"/>
    <property type="molecule type" value="Genomic_DNA"/>
</dbReference>
<organism evidence="1 2">
    <name type="scientific">Flavobacterium silvaticum</name>
    <dbReference type="NCBI Taxonomy" id="1852020"/>
    <lineage>
        <taxon>Bacteria</taxon>
        <taxon>Pseudomonadati</taxon>
        <taxon>Bacteroidota</taxon>
        <taxon>Flavobacteriia</taxon>
        <taxon>Flavobacteriales</taxon>
        <taxon>Flavobacteriaceae</taxon>
        <taxon>Flavobacterium</taxon>
    </lineage>
</organism>
<protein>
    <recommendedName>
        <fullName evidence="3">DUF4412 domain-containing protein</fullName>
    </recommendedName>
</protein>
<evidence type="ECO:0000313" key="1">
    <source>
        <dbReference type="EMBL" id="NMH29279.1"/>
    </source>
</evidence>
<dbReference type="Proteomes" id="UP000712080">
    <property type="component" value="Unassembled WGS sequence"/>
</dbReference>
<dbReference type="RefSeq" id="WP_169528380.1">
    <property type="nucleotide sequence ID" value="NZ_JAAMPU010000108.1"/>
</dbReference>
<reference evidence="1" key="1">
    <citation type="submission" date="2020-02" db="EMBL/GenBank/DDBJ databases">
        <title>Flavobacterium sp. genome.</title>
        <authorList>
            <person name="Jung H.S."/>
            <person name="Baek J.H."/>
            <person name="Jeon C.O."/>
        </authorList>
    </citation>
    <scope>NUCLEOTIDE SEQUENCE</scope>
    <source>
        <strain evidence="1">SE-s28</strain>
    </source>
</reference>
<proteinExistence type="predicted"/>
<comment type="caution">
    <text evidence="1">The sequence shown here is derived from an EMBL/GenBank/DDBJ whole genome shotgun (WGS) entry which is preliminary data.</text>
</comment>
<gene>
    <name evidence="1" type="ORF">G6047_14665</name>
</gene>
<evidence type="ECO:0008006" key="3">
    <source>
        <dbReference type="Google" id="ProtNLM"/>
    </source>
</evidence>
<sequence length="222" mass="25950">MNLTRPVFYLLFLWLFFPFTTFGQHSYTFNKMMEFEYQDSPGSKVTADFFLMDTLKGGYKMQLFESSEPDKWLIIFKDFKGSAFRTKLSKATFSKVEKVNADCEGVVKTQRLEKIKDQKRIKDSIIDGVVCSQFDYTLKVRRNGSKVKAHYSVWVETKRKTGDNPLFVNFGENKDRDIPAGLVRYTYCRYNDDPHKYRIVRYKGSSIVNKTVVIPADCDYAK</sequence>
<dbReference type="AlphaFoldDB" id="A0A972JGQ2"/>
<evidence type="ECO:0000313" key="2">
    <source>
        <dbReference type="Proteomes" id="UP000712080"/>
    </source>
</evidence>